<sequence>MCIVVFIWQAHPRYPLLLLLNRDEFHDRPTKPISWWEGDEIVGGKDELAGGTWLACSRKGKLGFLTNVMEPPPYPERKSRGGLIMKFLESDKSPEEFANEVIKEADEYNGFNLVLADIHSKVMVYVTNRPKAVRVSVQVVSPGIHVLSNAQLDSPWFKTERLGQNFKELLDQHSERGGEVQLKEMVKELMRDTVRAERSRLPGIRRPEYELPASAIFVECDTPMGRYGTRSTAALSVTAAGNVSIYEEYLEKETWKVQTVEYQIENVKGAKVVDSSVEPSASSLTT</sequence>
<dbReference type="PANTHER" id="PTHR17985">
    <property type="entry name" value="SER/THR-RICH PROTEIN T10 IN DGCR REGION"/>
    <property type="match status" value="1"/>
</dbReference>
<proteinExistence type="predicted"/>
<dbReference type="Gramene" id="RZC67388">
    <property type="protein sequence ID" value="RZC67388"/>
    <property type="gene ID" value="C5167_011084"/>
</dbReference>
<evidence type="ECO:0000313" key="2">
    <source>
        <dbReference type="Proteomes" id="UP000316621"/>
    </source>
</evidence>
<dbReference type="OrthoDB" id="191601at2759"/>
<gene>
    <name evidence="1" type="ORF">C5167_011084</name>
</gene>
<protein>
    <recommendedName>
        <fullName evidence="3">Transport and Golgi organization protein 2 homolog</fullName>
    </recommendedName>
</protein>
<dbReference type="AlphaFoldDB" id="A0A4Y7K5Z3"/>
<dbReference type="PANTHER" id="PTHR17985:SF8">
    <property type="entry name" value="TRANSPORT AND GOLGI ORGANIZATION PROTEIN 2 HOMOLOG"/>
    <property type="match status" value="1"/>
</dbReference>
<dbReference type="EMBL" id="CM010720">
    <property type="protein sequence ID" value="RZC67388.1"/>
    <property type="molecule type" value="Genomic_DNA"/>
</dbReference>
<dbReference type="Pfam" id="PF05742">
    <property type="entry name" value="TANGO2"/>
    <property type="match status" value="1"/>
</dbReference>
<dbReference type="STRING" id="3469.A0A4Y7K5Z3"/>
<dbReference type="Proteomes" id="UP000316621">
    <property type="component" value="Chromosome 6"/>
</dbReference>
<name>A0A4Y7K5Z3_PAPSO</name>
<accession>A0A4Y7K5Z3</accession>
<organism evidence="1 2">
    <name type="scientific">Papaver somniferum</name>
    <name type="common">Opium poppy</name>
    <dbReference type="NCBI Taxonomy" id="3469"/>
    <lineage>
        <taxon>Eukaryota</taxon>
        <taxon>Viridiplantae</taxon>
        <taxon>Streptophyta</taxon>
        <taxon>Embryophyta</taxon>
        <taxon>Tracheophyta</taxon>
        <taxon>Spermatophyta</taxon>
        <taxon>Magnoliopsida</taxon>
        <taxon>Ranunculales</taxon>
        <taxon>Papaveraceae</taxon>
        <taxon>Papaveroideae</taxon>
        <taxon>Papaver</taxon>
    </lineage>
</organism>
<keyword evidence="2" id="KW-1185">Reference proteome</keyword>
<evidence type="ECO:0000313" key="1">
    <source>
        <dbReference type="EMBL" id="RZC67388.1"/>
    </source>
</evidence>
<evidence type="ECO:0008006" key="3">
    <source>
        <dbReference type="Google" id="ProtNLM"/>
    </source>
</evidence>
<reference evidence="1 2" key="1">
    <citation type="journal article" date="2018" name="Science">
        <title>The opium poppy genome and morphinan production.</title>
        <authorList>
            <person name="Guo L."/>
            <person name="Winzer T."/>
            <person name="Yang X."/>
            <person name="Li Y."/>
            <person name="Ning Z."/>
            <person name="He Z."/>
            <person name="Teodor R."/>
            <person name="Lu Y."/>
            <person name="Bowser T.A."/>
            <person name="Graham I.A."/>
            <person name="Ye K."/>
        </authorList>
    </citation>
    <scope>NUCLEOTIDE SEQUENCE [LARGE SCALE GENOMIC DNA]</scope>
    <source>
        <strain evidence="2">cv. HN1</strain>
        <tissue evidence="1">Leaves</tissue>
    </source>
</reference>
<dbReference type="InterPro" id="IPR008551">
    <property type="entry name" value="TANGO2"/>
</dbReference>